<dbReference type="SUPFAM" id="SSF51735">
    <property type="entry name" value="NAD(P)-binding Rossmann-fold domains"/>
    <property type="match status" value="1"/>
</dbReference>
<dbReference type="Pfam" id="PF13460">
    <property type="entry name" value="NAD_binding_10"/>
    <property type="match status" value="1"/>
</dbReference>
<gene>
    <name evidence="2" type="ORF">GEMMAAP_18195</name>
</gene>
<dbReference type="EMBL" id="CP011454">
    <property type="protein sequence ID" value="AMW06193.1"/>
    <property type="molecule type" value="Genomic_DNA"/>
</dbReference>
<dbReference type="Gene3D" id="3.40.50.720">
    <property type="entry name" value="NAD(P)-binding Rossmann-like Domain"/>
    <property type="match status" value="1"/>
</dbReference>
<dbReference type="RefSeq" id="WP_026850883.1">
    <property type="nucleotide sequence ID" value="NZ_CP011454.1"/>
</dbReference>
<dbReference type="PANTHER" id="PTHR43355:SF2">
    <property type="entry name" value="FLAVIN REDUCTASE (NADPH)"/>
    <property type="match status" value="1"/>
</dbReference>
<dbReference type="InterPro" id="IPR016040">
    <property type="entry name" value="NAD(P)-bd_dom"/>
</dbReference>
<keyword evidence="3" id="KW-1185">Reference proteome</keyword>
<protein>
    <recommendedName>
        <fullName evidence="1">NAD(P)-binding domain-containing protein</fullName>
    </recommendedName>
</protein>
<dbReference type="KEGG" id="gph:GEMMAAP_18195"/>
<proteinExistence type="predicted"/>
<feature type="domain" description="NAD(P)-binding" evidence="1">
    <location>
        <begin position="7"/>
        <end position="200"/>
    </location>
</feature>
<dbReference type="eggNOG" id="COG0702">
    <property type="taxonomic scope" value="Bacteria"/>
</dbReference>
<accession>A0A143BNJ3</accession>
<dbReference type="GO" id="GO:0004074">
    <property type="term" value="F:biliverdin reductase [NAD(P)H] activity"/>
    <property type="evidence" value="ECO:0007669"/>
    <property type="project" value="TreeGrafter"/>
</dbReference>
<reference evidence="2 3" key="2">
    <citation type="journal article" date="2016" name="Environ. Microbiol. Rep.">
        <title>Metagenomic evidence for the presence of phototrophic Gemmatimonadetes bacteria in diverse environments.</title>
        <authorList>
            <person name="Zeng Y."/>
            <person name="Baumbach J."/>
            <person name="Barbosa E.G."/>
            <person name="Azevedo V."/>
            <person name="Zhang C."/>
            <person name="Koblizek M."/>
        </authorList>
    </citation>
    <scope>NUCLEOTIDE SEQUENCE [LARGE SCALE GENOMIC DNA]</scope>
    <source>
        <strain evidence="2 3">AP64</strain>
    </source>
</reference>
<organism evidence="2 3">
    <name type="scientific">Gemmatimonas phototrophica</name>
    <dbReference type="NCBI Taxonomy" id="1379270"/>
    <lineage>
        <taxon>Bacteria</taxon>
        <taxon>Pseudomonadati</taxon>
        <taxon>Gemmatimonadota</taxon>
        <taxon>Gemmatimonadia</taxon>
        <taxon>Gemmatimonadales</taxon>
        <taxon>Gemmatimonadaceae</taxon>
        <taxon>Gemmatimonas</taxon>
    </lineage>
</organism>
<evidence type="ECO:0000259" key="1">
    <source>
        <dbReference type="Pfam" id="PF13460"/>
    </source>
</evidence>
<dbReference type="Proteomes" id="UP000076404">
    <property type="component" value="Chromosome"/>
</dbReference>
<dbReference type="InterPro" id="IPR051606">
    <property type="entry name" value="Polyketide_Oxido-like"/>
</dbReference>
<dbReference type="OrthoDB" id="3763081at2"/>
<evidence type="ECO:0000313" key="3">
    <source>
        <dbReference type="Proteomes" id="UP000076404"/>
    </source>
</evidence>
<name>A0A143BNJ3_9BACT</name>
<reference evidence="2 3" key="1">
    <citation type="journal article" date="2014" name="Proc. Natl. Acad. Sci. U.S.A.">
        <title>Functional type 2 photosynthetic reaction centers found in the rare bacterial phylum Gemmatimonadetes.</title>
        <authorList>
            <person name="Zeng Y."/>
            <person name="Feng F."/>
            <person name="Medova H."/>
            <person name="Dean J."/>
            <person name="Koblizek M."/>
        </authorList>
    </citation>
    <scope>NUCLEOTIDE SEQUENCE [LARGE SCALE GENOMIC DNA]</scope>
    <source>
        <strain evidence="2 3">AP64</strain>
    </source>
</reference>
<dbReference type="AlphaFoldDB" id="A0A143BNJ3"/>
<dbReference type="GO" id="GO:0042602">
    <property type="term" value="F:riboflavin reductase (NADPH) activity"/>
    <property type="evidence" value="ECO:0007669"/>
    <property type="project" value="TreeGrafter"/>
</dbReference>
<evidence type="ECO:0000313" key="2">
    <source>
        <dbReference type="EMBL" id="AMW06193.1"/>
    </source>
</evidence>
<sequence>MIIAVYGASSRLGQQFIDAATAAGHTLRLHYRAKPSEQVPEHATVIVGSLADPTAVREVLRGADAAVVMLGHKDDARVPYIAAATKLIVSTMKTLEQSRLVVVTSAMAGESSGNVGFTMKIRTMFARRSAHDGMMEDRDEQERYVRASHLSGWTVVKPAKLTEGADSERAQMDTTVSVGAGSQVSRAALARLLVQEITTPRFVQQAVFVAER</sequence>
<dbReference type="STRING" id="1379270.GEMMAAP_18195"/>
<dbReference type="InterPro" id="IPR036291">
    <property type="entry name" value="NAD(P)-bd_dom_sf"/>
</dbReference>
<dbReference type="PANTHER" id="PTHR43355">
    <property type="entry name" value="FLAVIN REDUCTASE (NADPH)"/>
    <property type="match status" value="1"/>
</dbReference>